<protein>
    <submittedName>
        <fullName evidence="2">Uncharacterized protein</fullName>
    </submittedName>
</protein>
<evidence type="ECO:0000313" key="3">
    <source>
        <dbReference type="Proteomes" id="UP000007801"/>
    </source>
</evidence>
<evidence type="ECO:0000256" key="1">
    <source>
        <dbReference type="SAM" id="MobiDB-lite"/>
    </source>
</evidence>
<reference evidence="2 3" key="1">
    <citation type="journal article" date="2007" name="Nature">
        <title>Evolution of genes and genomes on the Drosophila phylogeny.</title>
        <authorList>
            <consortium name="Drosophila 12 Genomes Consortium"/>
            <person name="Clark A.G."/>
            <person name="Eisen M.B."/>
            <person name="Smith D.R."/>
            <person name="Bergman C.M."/>
            <person name="Oliver B."/>
            <person name="Markow T.A."/>
            <person name="Kaufman T.C."/>
            <person name="Kellis M."/>
            <person name="Gelbart W."/>
            <person name="Iyer V.N."/>
            <person name="Pollard D.A."/>
            <person name="Sackton T.B."/>
            <person name="Larracuente A.M."/>
            <person name="Singh N.D."/>
            <person name="Abad J.P."/>
            <person name="Abt D.N."/>
            <person name="Adryan B."/>
            <person name="Aguade M."/>
            <person name="Akashi H."/>
            <person name="Anderson W.W."/>
            <person name="Aquadro C.F."/>
            <person name="Ardell D.H."/>
            <person name="Arguello R."/>
            <person name="Artieri C.G."/>
            <person name="Barbash D.A."/>
            <person name="Barker D."/>
            <person name="Barsanti P."/>
            <person name="Batterham P."/>
            <person name="Batzoglou S."/>
            <person name="Begun D."/>
            <person name="Bhutkar A."/>
            <person name="Blanco E."/>
            <person name="Bosak S.A."/>
            <person name="Bradley R.K."/>
            <person name="Brand A.D."/>
            <person name="Brent M.R."/>
            <person name="Brooks A.N."/>
            <person name="Brown R.H."/>
            <person name="Butlin R.K."/>
            <person name="Caggese C."/>
            <person name="Calvi B.R."/>
            <person name="Bernardo de Carvalho A."/>
            <person name="Caspi A."/>
            <person name="Castrezana S."/>
            <person name="Celniker S.E."/>
            <person name="Chang J.L."/>
            <person name="Chapple C."/>
            <person name="Chatterji S."/>
            <person name="Chinwalla A."/>
            <person name="Civetta A."/>
            <person name="Clifton S.W."/>
            <person name="Comeron J.M."/>
            <person name="Costello J.C."/>
            <person name="Coyne J.A."/>
            <person name="Daub J."/>
            <person name="David R.G."/>
            <person name="Delcher A.L."/>
            <person name="Delehaunty K."/>
            <person name="Do C.B."/>
            <person name="Ebling H."/>
            <person name="Edwards K."/>
            <person name="Eickbush T."/>
            <person name="Evans J.D."/>
            <person name="Filipski A."/>
            <person name="Findeiss S."/>
            <person name="Freyhult E."/>
            <person name="Fulton L."/>
            <person name="Fulton R."/>
            <person name="Garcia A.C."/>
            <person name="Gardiner A."/>
            <person name="Garfield D.A."/>
            <person name="Garvin B.E."/>
            <person name="Gibson G."/>
            <person name="Gilbert D."/>
            <person name="Gnerre S."/>
            <person name="Godfrey J."/>
            <person name="Good R."/>
            <person name="Gotea V."/>
            <person name="Gravely B."/>
            <person name="Greenberg A.J."/>
            <person name="Griffiths-Jones S."/>
            <person name="Gross S."/>
            <person name="Guigo R."/>
            <person name="Gustafson E.A."/>
            <person name="Haerty W."/>
            <person name="Hahn M.W."/>
            <person name="Halligan D.L."/>
            <person name="Halpern A.L."/>
            <person name="Halter G.M."/>
            <person name="Han M.V."/>
            <person name="Heger A."/>
            <person name="Hillier L."/>
            <person name="Hinrichs A.S."/>
            <person name="Holmes I."/>
            <person name="Hoskins R.A."/>
            <person name="Hubisz M.J."/>
            <person name="Hultmark D."/>
            <person name="Huntley M.A."/>
            <person name="Jaffe D.B."/>
            <person name="Jagadeeshan S."/>
            <person name="Jeck W.R."/>
            <person name="Johnson J."/>
            <person name="Jones C.D."/>
            <person name="Jordan W.C."/>
            <person name="Karpen G.H."/>
            <person name="Kataoka E."/>
            <person name="Keightley P.D."/>
            <person name="Kheradpour P."/>
            <person name="Kirkness E.F."/>
            <person name="Koerich L.B."/>
            <person name="Kristiansen K."/>
            <person name="Kudrna D."/>
            <person name="Kulathinal R.J."/>
            <person name="Kumar S."/>
            <person name="Kwok R."/>
            <person name="Lander E."/>
            <person name="Langley C.H."/>
            <person name="Lapoint R."/>
            <person name="Lazzaro B.P."/>
            <person name="Lee S.J."/>
            <person name="Levesque L."/>
            <person name="Li R."/>
            <person name="Lin C.F."/>
            <person name="Lin M.F."/>
            <person name="Lindblad-Toh K."/>
            <person name="Llopart A."/>
            <person name="Long M."/>
            <person name="Low L."/>
            <person name="Lozovsky E."/>
            <person name="Lu J."/>
            <person name="Luo M."/>
            <person name="Machado C.A."/>
            <person name="Makalowski W."/>
            <person name="Marzo M."/>
            <person name="Matsuda M."/>
            <person name="Matzkin L."/>
            <person name="McAllister B."/>
            <person name="McBride C.S."/>
            <person name="McKernan B."/>
            <person name="McKernan K."/>
            <person name="Mendez-Lago M."/>
            <person name="Minx P."/>
            <person name="Mollenhauer M.U."/>
            <person name="Montooth K."/>
            <person name="Mount S.M."/>
            <person name="Mu X."/>
            <person name="Myers E."/>
            <person name="Negre B."/>
            <person name="Newfeld S."/>
            <person name="Nielsen R."/>
            <person name="Noor M.A."/>
            <person name="O'Grady P."/>
            <person name="Pachter L."/>
            <person name="Papaceit M."/>
            <person name="Parisi M.J."/>
            <person name="Parisi M."/>
            <person name="Parts L."/>
            <person name="Pedersen J.S."/>
            <person name="Pesole G."/>
            <person name="Phillippy A.M."/>
            <person name="Ponting C.P."/>
            <person name="Pop M."/>
            <person name="Porcelli D."/>
            <person name="Powell J.R."/>
            <person name="Prohaska S."/>
            <person name="Pruitt K."/>
            <person name="Puig M."/>
            <person name="Quesneville H."/>
            <person name="Ram K.R."/>
            <person name="Rand D."/>
            <person name="Rasmussen M.D."/>
            <person name="Reed L.K."/>
            <person name="Reenan R."/>
            <person name="Reily A."/>
            <person name="Remington K.A."/>
            <person name="Rieger T.T."/>
            <person name="Ritchie M.G."/>
            <person name="Robin C."/>
            <person name="Rogers Y.H."/>
            <person name="Rohde C."/>
            <person name="Rozas J."/>
            <person name="Rubenfield M.J."/>
            <person name="Ruiz A."/>
            <person name="Russo S."/>
            <person name="Salzberg S.L."/>
            <person name="Sanchez-Gracia A."/>
            <person name="Saranga D.J."/>
            <person name="Sato H."/>
            <person name="Schaeffer S.W."/>
            <person name="Schatz M.C."/>
            <person name="Schlenke T."/>
            <person name="Schwartz R."/>
            <person name="Segarra C."/>
            <person name="Singh R.S."/>
            <person name="Sirot L."/>
            <person name="Sirota M."/>
            <person name="Sisneros N.B."/>
            <person name="Smith C.D."/>
            <person name="Smith T.F."/>
            <person name="Spieth J."/>
            <person name="Stage D.E."/>
            <person name="Stark A."/>
            <person name="Stephan W."/>
            <person name="Strausberg R.L."/>
            <person name="Strempel S."/>
            <person name="Sturgill D."/>
            <person name="Sutton G."/>
            <person name="Sutton G.G."/>
            <person name="Tao W."/>
            <person name="Teichmann S."/>
            <person name="Tobari Y.N."/>
            <person name="Tomimura Y."/>
            <person name="Tsolas J.M."/>
            <person name="Valente V.L."/>
            <person name="Venter E."/>
            <person name="Venter J.C."/>
            <person name="Vicario S."/>
            <person name="Vieira F.G."/>
            <person name="Vilella A.J."/>
            <person name="Villasante A."/>
            <person name="Walenz B."/>
            <person name="Wang J."/>
            <person name="Wasserman M."/>
            <person name="Watts T."/>
            <person name="Wilson D."/>
            <person name="Wilson R.K."/>
            <person name="Wing R.A."/>
            <person name="Wolfner M.F."/>
            <person name="Wong A."/>
            <person name="Wong G.K."/>
            <person name="Wu C.I."/>
            <person name="Wu G."/>
            <person name="Yamamoto D."/>
            <person name="Yang H.P."/>
            <person name="Yang S.P."/>
            <person name="Yorke J.A."/>
            <person name="Yoshida K."/>
            <person name="Zdobnov E."/>
            <person name="Zhang P."/>
            <person name="Zhang Y."/>
            <person name="Zimin A.V."/>
            <person name="Baldwin J."/>
            <person name="Abdouelleil A."/>
            <person name="Abdulkadir J."/>
            <person name="Abebe A."/>
            <person name="Abera B."/>
            <person name="Abreu J."/>
            <person name="Acer S.C."/>
            <person name="Aftuck L."/>
            <person name="Alexander A."/>
            <person name="An P."/>
            <person name="Anderson E."/>
            <person name="Anderson S."/>
            <person name="Arachi H."/>
            <person name="Azer M."/>
            <person name="Bachantsang P."/>
            <person name="Barry A."/>
            <person name="Bayul T."/>
            <person name="Berlin A."/>
            <person name="Bessette D."/>
            <person name="Bloom T."/>
            <person name="Blye J."/>
            <person name="Boguslavskiy L."/>
            <person name="Bonnet C."/>
            <person name="Boukhgalter B."/>
            <person name="Bourzgui I."/>
            <person name="Brown A."/>
            <person name="Cahill P."/>
            <person name="Channer S."/>
            <person name="Cheshatsang Y."/>
            <person name="Chuda L."/>
            <person name="Citroen M."/>
            <person name="Collymore A."/>
            <person name="Cooke P."/>
            <person name="Costello M."/>
            <person name="D'Aco K."/>
            <person name="Daza R."/>
            <person name="De Haan G."/>
            <person name="DeGray S."/>
            <person name="DeMaso C."/>
            <person name="Dhargay N."/>
            <person name="Dooley K."/>
            <person name="Dooley E."/>
            <person name="Doricent M."/>
            <person name="Dorje P."/>
            <person name="Dorjee K."/>
            <person name="Dupes A."/>
            <person name="Elong R."/>
            <person name="Falk J."/>
            <person name="Farina A."/>
            <person name="Faro S."/>
            <person name="Ferguson D."/>
            <person name="Fisher S."/>
            <person name="Foley C.D."/>
            <person name="Franke A."/>
            <person name="Friedrich D."/>
            <person name="Gadbois L."/>
            <person name="Gearin G."/>
            <person name="Gearin C.R."/>
            <person name="Giannoukos G."/>
            <person name="Goode T."/>
            <person name="Graham J."/>
            <person name="Grandbois E."/>
            <person name="Grewal S."/>
            <person name="Gyaltsen K."/>
            <person name="Hafez N."/>
            <person name="Hagos B."/>
            <person name="Hall J."/>
            <person name="Henson C."/>
            <person name="Hollinger A."/>
            <person name="Honan T."/>
            <person name="Huard M.D."/>
            <person name="Hughes L."/>
            <person name="Hurhula B."/>
            <person name="Husby M.E."/>
            <person name="Kamat A."/>
            <person name="Kanga B."/>
            <person name="Kashin S."/>
            <person name="Khazanovich D."/>
            <person name="Kisner P."/>
            <person name="Lance K."/>
            <person name="Lara M."/>
            <person name="Lee W."/>
            <person name="Lennon N."/>
            <person name="Letendre F."/>
            <person name="LeVine R."/>
            <person name="Lipovsky A."/>
            <person name="Liu X."/>
            <person name="Liu J."/>
            <person name="Liu S."/>
            <person name="Lokyitsang T."/>
            <person name="Lokyitsang Y."/>
            <person name="Lubonja R."/>
            <person name="Lui A."/>
            <person name="MacDonald P."/>
            <person name="Magnisalis V."/>
            <person name="Maru K."/>
            <person name="Matthews C."/>
            <person name="McCusker W."/>
            <person name="McDonough S."/>
            <person name="Mehta T."/>
            <person name="Meldrim J."/>
            <person name="Meneus L."/>
            <person name="Mihai O."/>
            <person name="Mihalev A."/>
            <person name="Mihova T."/>
            <person name="Mittelman R."/>
            <person name="Mlenga V."/>
            <person name="Montmayeur A."/>
            <person name="Mulrain L."/>
            <person name="Navidi A."/>
            <person name="Naylor J."/>
            <person name="Negash T."/>
            <person name="Nguyen T."/>
            <person name="Nguyen N."/>
            <person name="Nicol R."/>
            <person name="Norbu C."/>
            <person name="Norbu N."/>
            <person name="Novod N."/>
            <person name="O'Neill B."/>
            <person name="Osman S."/>
            <person name="Markiewicz E."/>
            <person name="Oyono O.L."/>
            <person name="Patti C."/>
            <person name="Phunkhang P."/>
            <person name="Pierre F."/>
            <person name="Priest M."/>
            <person name="Raghuraman S."/>
            <person name="Rege F."/>
            <person name="Reyes R."/>
            <person name="Rise C."/>
            <person name="Rogov P."/>
            <person name="Ross K."/>
            <person name="Ryan E."/>
            <person name="Settipalli S."/>
            <person name="Shea T."/>
            <person name="Sherpa N."/>
            <person name="Shi L."/>
            <person name="Shih D."/>
            <person name="Sparrow T."/>
            <person name="Spaulding J."/>
            <person name="Stalker J."/>
            <person name="Stange-Thomann N."/>
            <person name="Stavropoulos S."/>
            <person name="Stone C."/>
            <person name="Strader C."/>
            <person name="Tesfaye S."/>
            <person name="Thomson T."/>
            <person name="Thoulutsang Y."/>
            <person name="Thoulutsang D."/>
            <person name="Topham K."/>
            <person name="Topping I."/>
            <person name="Tsamla T."/>
            <person name="Vassiliev H."/>
            <person name="Vo A."/>
            <person name="Wangchuk T."/>
            <person name="Wangdi T."/>
            <person name="Weiand M."/>
            <person name="Wilkinson J."/>
            <person name="Wilson A."/>
            <person name="Yadav S."/>
            <person name="Young G."/>
            <person name="Yu Q."/>
            <person name="Zembek L."/>
            <person name="Zhong D."/>
            <person name="Zimmer A."/>
            <person name="Zwirko Z."/>
            <person name="Jaffe D.B."/>
            <person name="Alvarez P."/>
            <person name="Brockman W."/>
            <person name="Butler J."/>
            <person name="Chin C."/>
            <person name="Gnerre S."/>
            <person name="Grabherr M."/>
            <person name="Kleber M."/>
            <person name="Mauceli E."/>
            <person name="MacCallum I."/>
        </authorList>
    </citation>
    <scope>NUCLEOTIDE SEQUENCE [LARGE SCALE GENOMIC DNA]</scope>
    <source>
        <strain evidence="3">Tucson 14024-0371.13</strain>
    </source>
</reference>
<dbReference type="KEGG" id="dan:6494650"/>
<proteinExistence type="predicted"/>
<sequence length="390" mass="45505">MWVKLTTRDTENYVAISFATFLTTNNMNYLRELNNFQIGFTHAFDAWMKNKEDILEQGYCLFTSNFKLFADLAEPFFFAFDVFHLKDMQNAPKELYKWKIFSIAFSTLKGDLQIVYLKAMTTGVNRLGSASIKEGVEIVHNTLLKKPSLHHKLVCAIANKCAANMTAISYLQSMGIPVIYDLNHFTNTMKRNNNFEEVFNNLFMVPNFNKSNFLELLGKTKDLVEKIVPEELQHRYFDEILSVECMLKRLFNAFPQWNMQLFFLNSNRFELLGAKLCNELHSDAEEGFFKINDLKKPQIAIKFIASLTTVKVHLINLELKKNRKWIQEFNQMMDEEEAPRPSKRPKWNTDTVEEFFETHLAKEGGGKSSYSVVEDADDDEEEDYLRTNRI</sequence>
<feature type="region of interest" description="Disordered" evidence="1">
    <location>
        <begin position="361"/>
        <end position="390"/>
    </location>
</feature>
<gene>
    <name evidence="2" type="primary">Dana\GF11788</name>
    <name evidence="2" type="synonym">dana_GLEANR_11817</name>
    <name evidence="2" type="ORF">GF11788</name>
</gene>
<keyword evidence="3" id="KW-1185">Reference proteome</keyword>
<organism evidence="2 3">
    <name type="scientific">Drosophila ananassae</name>
    <name type="common">Fruit fly</name>
    <dbReference type="NCBI Taxonomy" id="7217"/>
    <lineage>
        <taxon>Eukaryota</taxon>
        <taxon>Metazoa</taxon>
        <taxon>Ecdysozoa</taxon>
        <taxon>Arthropoda</taxon>
        <taxon>Hexapoda</taxon>
        <taxon>Insecta</taxon>
        <taxon>Pterygota</taxon>
        <taxon>Neoptera</taxon>
        <taxon>Endopterygota</taxon>
        <taxon>Diptera</taxon>
        <taxon>Brachycera</taxon>
        <taxon>Muscomorpha</taxon>
        <taxon>Ephydroidea</taxon>
        <taxon>Drosophilidae</taxon>
        <taxon>Drosophila</taxon>
        <taxon>Sophophora</taxon>
    </lineage>
</organism>
<dbReference type="EMBL" id="CH902619">
    <property type="protein sequence ID" value="EDV36755.2"/>
    <property type="molecule type" value="Genomic_DNA"/>
</dbReference>
<accession>B3MG60</accession>
<dbReference type="Proteomes" id="UP000007801">
    <property type="component" value="Unassembled WGS sequence"/>
</dbReference>
<dbReference type="HOGENOM" id="CLU_1241256_0_0_1"/>
<dbReference type="AlphaFoldDB" id="B3MG60"/>
<dbReference type="eggNOG" id="KOG3384">
    <property type="taxonomic scope" value="Eukaryota"/>
</dbReference>
<evidence type="ECO:0000313" key="2">
    <source>
        <dbReference type="EMBL" id="EDV36755.2"/>
    </source>
</evidence>
<feature type="compositionally biased region" description="Acidic residues" evidence="1">
    <location>
        <begin position="374"/>
        <end position="383"/>
    </location>
</feature>
<dbReference type="OrthoDB" id="1910009at2759"/>
<dbReference type="InParanoid" id="B3MG60"/>
<name>B3MG60_DROAN</name>